<keyword evidence="3" id="KW-1185">Reference proteome</keyword>
<feature type="transmembrane region" description="Helical" evidence="1">
    <location>
        <begin position="20"/>
        <end position="53"/>
    </location>
</feature>
<dbReference type="KEGG" id="pyg:AWM70_16815"/>
<accession>A0A1B1N3Q3</accession>
<reference evidence="2 3" key="1">
    <citation type="submission" date="2016-01" db="EMBL/GenBank/DDBJ databases">
        <title>Complete Genome Sequence of Paenibacillus yonginensis DCY84, a novel Plant Growth-Promoting Bacteria with Elicitation of Induced Systemic Resistance.</title>
        <authorList>
            <person name="Kim Y.J."/>
            <person name="Yang D.C."/>
            <person name="Sukweenadhi J."/>
        </authorList>
    </citation>
    <scope>NUCLEOTIDE SEQUENCE [LARGE SCALE GENOMIC DNA]</scope>
    <source>
        <strain evidence="2 3">DCY84</strain>
    </source>
</reference>
<dbReference type="RefSeq" id="WP_068698302.1">
    <property type="nucleotide sequence ID" value="NZ_CP014167.1"/>
</dbReference>
<proteinExistence type="predicted"/>
<dbReference type="EMBL" id="CP014167">
    <property type="protein sequence ID" value="ANS76036.1"/>
    <property type="molecule type" value="Genomic_DNA"/>
</dbReference>
<sequence length="59" mass="6676">MLNNKWIRTFGGVLDEAGPYILLMLVFVLLVVPANLSLWFGSSLLGLLVVDFLLKWIQK</sequence>
<evidence type="ECO:0000256" key="1">
    <source>
        <dbReference type="SAM" id="Phobius"/>
    </source>
</evidence>
<gene>
    <name evidence="2" type="ORF">AWM70_16815</name>
</gene>
<evidence type="ECO:0000313" key="3">
    <source>
        <dbReference type="Proteomes" id="UP000092573"/>
    </source>
</evidence>
<keyword evidence="1" id="KW-1133">Transmembrane helix</keyword>
<name>A0A1B1N3Q3_9BACL</name>
<dbReference type="AlphaFoldDB" id="A0A1B1N3Q3"/>
<evidence type="ECO:0000313" key="2">
    <source>
        <dbReference type="EMBL" id="ANS76036.1"/>
    </source>
</evidence>
<protein>
    <submittedName>
        <fullName evidence="2">Uncharacterized protein</fullName>
    </submittedName>
</protein>
<organism evidence="2 3">
    <name type="scientific">Paenibacillus yonginensis</name>
    <dbReference type="NCBI Taxonomy" id="1462996"/>
    <lineage>
        <taxon>Bacteria</taxon>
        <taxon>Bacillati</taxon>
        <taxon>Bacillota</taxon>
        <taxon>Bacilli</taxon>
        <taxon>Bacillales</taxon>
        <taxon>Paenibacillaceae</taxon>
        <taxon>Paenibacillus</taxon>
    </lineage>
</organism>
<dbReference type="Proteomes" id="UP000092573">
    <property type="component" value="Chromosome"/>
</dbReference>
<keyword evidence="1" id="KW-0472">Membrane</keyword>
<keyword evidence="1" id="KW-0812">Transmembrane</keyword>